<dbReference type="AlphaFoldDB" id="A0A7X9NYX5"/>
<dbReference type="PROSITE" id="PS51257">
    <property type="entry name" value="PROKAR_LIPOPROTEIN"/>
    <property type="match status" value="1"/>
</dbReference>
<gene>
    <name evidence="3" type="ORF">HHU12_00790</name>
</gene>
<feature type="domain" description="DUF4369" evidence="2">
    <location>
        <begin position="28"/>
        <end position="120"/>
    </location>
</feature>
<evidence type="ECO:0000259" key="2">
    <source>
        <dbReference type="Pfam" id="PF14289"/>
    </source>
</evidence>
<dbReference type="EMBL" id="JABANE010000002">
    <property type="protein sequence ID" value="NME66486.1"/>
    <property type="molecule type" value="Genomic_DNA"/>
</dbReference>
<dbReference type="Pfam" id="PF14289">
    <property type="entry name" value="DUF4369"/>
    <property type="match status" value="1"/>
</dbReference>
<dbReference type="InterPro" id="IPR025380">
    <property type="entry name" value="DUF4369"/>
</dbReference>
<accession>A0A7X9NYX5</accession>
<keyword evidence="1" id="KW-0732">Signal</keyword>
<keyword evidence="4" id="KW-1185">Reference proteome</keyword>
<dbReference type="Proteomes" id="UP000576082">
    <property type="component" value="Unassembled WGS sequence"/>
</dbReference>
<evidence type="ECO:0000256" key="1">
    <source>
        <dbReference type="SAM" id="SignalP"/>
    </source>
</evidence>
<evidence type="ECO:0000313" key="4">
    <source>
        <dbReference type="Proteomes" id="UP000576082"/>
    </source>
</evidence>
<comment type="caution">
    <text evidence="3">The sequence shown here is derived from an EMBL/GenBank/DDBJ whole genome shotgun (WGS) entry which is preliminary data.</text>
</comment>
<reference evidence="3 4" key="1">
    <citation type="submission" date="2020-04" db="EMBL/GenBank/DDBJ databases">
        <title>Flammeovirga sp. SR4, a novel species isolated from seawater.</title>
        <authorList>
            <person name="Wang X."/>
        </authorList>
    </citation>
    <scope>NUCLEOTIDE SEQUENCE [LARGE SCALE GENOMIC DNA]</scope>
    <source>
        <strain evidence="3 4">ATCC 23126</strain>
    </source>
</reference>
<sequence length="225" mass="25165">MMKTIIKLSILLFTLFATSCSNYPANVSISGTTQDITEGTKVTLTDYFGGQQVAETVVDANGFFDLQYAVPKIGIYSLTIGDSRPFDIVLEDKDLIVEGFGKDKDFQFLIVSGSEENELMNRSRIIFDLCNLKGTREKKALEGQEIKKVENENNLFVFALALPSLLEDMDGSYCTMWILDRAKANPEVFANTSQMLSEATEKVQDNFPDDSVVVEMSKDFIIEEL</sequence>
<proteinExistence type="predicted"/>
<feature type="chain" id="PRO_5031039484" evidence="1">
    <location>
        <begin position="25"/>
        <end position="225"/>
    </location>
</feature>
<evidence type="ECO:0000313" key="3">
    <source>
        <dbReference type="EMBL" id="NME66486.1"/>
    </source>
</evidence>
<protein>
    <submittedName>
        <fullName evidence="3">DUF4369 domain-containing protein</fullName>
    </submittedName>
</protein>
<organism evidence="3 4">
    <name type="scientific">Flammeovirga aprica JL-4</name>
    <dbReference type="NCBI Taxonomy" id="694437"/>
    <lineage>
        <taxon>Bacteria</taxon>
        <taxon>Pseudomonadati</taxon>
        <taxon>Bacteroidota</taxon>
        <taxon>Cytophagia</taxon>
        <taxon>Cytophagales</taxon>
        <taxon>Flammeovirgaceae</taxon>
        <taxon>Flammeovirga</taxon>
    </lineage>
</organism>
<dbReference type="RefSeq" id="WP_169654239.1">
    <property type="nucleotide sequence ID" value="NZ_JABANE010000002.1"/>
</dbReference>
<name>A0A7X9NYX5_9BACT</name>
<feature type="signal peptide" evidence="1">
    <location>
        <begin position="1"/>
        <end position="24"/>
    </location>
</feature>